<reference evidence="13" key="1">
    <citation type="journal article" date="2022" name="Plant J.">
        <title>Strategies of tolerance reflected in two North American maple genomes.</title>
        <authorList>
            <person name="McEvoy S.L."/>
            <person name="Sezen U.U."/>
            <person name="Trouern-Trend A."/>
            <person name="McMahon S.M."/>
            <person name="Schaberg P.G."/>
            <person name="Yang J."/>
            <person name="Wegrzyn J.L."/>
            <person name="Swenson N.G."/>
        </authorList>
    </citation>
    <scope>NUCLEOTIDE SEQUENCE</scope>
    <source>
        <strain evidence="13">NS2018</strain>
    </source>
</reference>
<evidence type="ECO:0000256" key="4">
    <source>
        <dbReference type="ARBA" id="ARBA00022679"/>
    </source>
</evidence>
<protein>
    <recommendedName>
        <fullName evidence="2">DNA (cytosine-5-)-methyltransferase</fullName>
        <ecNumber evidence="2">2.1.1.37</ecNumber>
    </recommendedName>
</protein>
<evidence type="ECO:0000256" key="6">
    <source>
        <dbReference type="ARBA" id="ARBA00023125"/>
    </source>
</evidence>
<feature type="region of interest" description="Disordered" evidence="10">
    <location>
        <begin position="1"/>
        <end position="98"/>
    </location>
</feature>
<dbReference type="Pfam" id="PF00385">
    <property type="entry name" value="Chromo"/>
    <property type="match status" value="1"/>
</dbReference>
<dbReference type="PROSITE" id="PS51679">
    <property type="entry name" value="SAM_MT_C5"/>
    <property type="match status" value="1"/>
</dbReference>
<gene>
    <name evidence="13" type="ORF">LWI29_032535</name>
</gene>
<dbReference type="InterPro" id="IPR016197">
    <property type="entry name" value="Chromo-like_dom_sf"/>
</dbReference>
<feature type="compositionally biased region" description="Polar residues" evidence="10">
    <location>
        <begin position="9"/>
        <end position="20"/>
    </location>
</feature>
<dbReference type="FunFam" id="2.30.30.490:FF:000011">
    <property type="entry name" value="DNA (cytosine-5)-methyltransferase 1"/>
    <property type="match status" value="1"/>
</dbReference>
<dbReference type="CDD" id="cd04716">
    <property type="entry name" value="BAH_plantDCM_I"/>
    <property type="match status" value="1"/>
</dbReference>
<dbReference type="GO" id="GO:0005634">
    <property type="term" value="C:nucleus"/>
    <property type="evidence" value="ECO:0007669"/>
    <property type="project" value="UniProtKB-SubCell"/>
</dbReference>
<dbReference type="InterPro" id="IPR050390">
    <property type="entry name" value="C5-Methyltransferase"/>
</dbReference>
<keyword evidence="3 9" id="KW-0489">Methyltransferase</keyword>
<dbReference type="SUPFAM" id="SSF54160">
    <property type="entry name" value="Chromo domain-like"/>
    <property type="match status" value="1"/>
</dbReference>
<dbReference type="Proteomes" id="UP001168877">
    <property type="component" value="Unassembled WGS sequence"/>
</dbReference>
<dbReference type="InterPro" id="IPR001025">
    <property type="entry name" value="BAH_dom"/>
</dbReference>
<feature type="domain" description="Chromo" evidence="11">
    <location>
        <begin position="394"/>
        <end position="447"/>
    </location>
</feature>
<keyword evidence="6" id="KW-0238">DNA-binding</keyword>
<dbReference type="CDD" id="cd18635">
    <property type="entry name" value="CD_CMT3_like"/>
    <property type="match status" value="1"/>
</dbReference>
<dbReference type="InterPro" id="IPR029063">
    <property type="entry name" value="SAM-dependent_MTases_sf"/>
</dbReference>
<keyword evidence="5 9" id="KW-0949">S-adenosyl-L-methionine</keyword>
<dbReference type="PROSITE" id="PS51038">
    <property type="entry name" value="BAH"/>
    <property type="match status" value="1"/>
</dbReference>
<evidence type="ECO:0000256" key="8">
    <source>
        <dbReference type="ARBA" id="ARBA00047422"/>
    </source>
</evidence>
<feature type="region of interest" description="Disordered" evidence="10">
    <location>
        <begin position="348"/>
        <end position="391"/>
    </location>
</feature>
<dbReference type="GO" id="GO:0003677">
    <property type="term" value="F:DNA binding"/>
    <property type="evidence" value="ECO:0007669"/>
    <property type="project" value="UniProtKB-KW"/>
</dbReference>
<reference evidence="13" key="2">
    <citation type="submission" date="2023-06" db="EMBL/GenBank/DDBJ databases">
        <authorList>
            <person name="Swenson N.G."/>
            <person name="Wegrzyn J.L."/>
            <person name="Mcevoy S.L."/>
        </authorList>
    </citation>
    <scope>NUCLEOTIDE SEQUENCE</scope>
    <source>
        <strain evidence="13">NS2018</strain>
        <tissue evidence="13">Leaf</tissue>
    </source>
</reference>
<dbReference type="PANTHER" id="PTHR10629:SF42">
    <property type="entry name" value="DNA (CYTOSINE-5)-METHYLTRANSFERASE CMT1-RELATED"/>
    <property type="match status" value="1"/>
</dbReference>
<keyword evidence="4 9" id="KW-0808">Transferase</keyword>
<dbReference type="InterPro" id="IPR001525">
    <property type="entry name" value="C5_MeTfrase"/>
</dbReference>
<evidence type="ECO:0000259" key="12">
    <source>
        <dbReference type="PROSITE" id="PS51038"/>
    </source>
</evidence>
<sequence length="858" mass="95715">MGRPRKRMTPNQSDLNPIDSSKSKRAKEAEPEPEPEEELLNQLKRRTQKNIPDSELSLVGPPVPASEALKRWPSRYSNSSKVSSSKKKGMVQSLEGGSKEEGEVLQAKSHYTMAMVDGCVYNLGDSAYVKADEGDLDYIARIVELFESTDGEPYFSAQWFYRAKDTVIKDHEDLIDKKRVFLSDIRDDNPLNCIVSKIKIAKVGANIDLEAKEKKIPPCDLYYDMKYSLPYLTFSNIINETNGGDNDTSSTISSESDSNNVPVVPEMRLLDLYSGCGAMSTGLCIGASLSGVKLVTGWAVDINPHACKSLKKNHPETQVRNEAAEDFLSLLKEWPILCKKYAQGKELDQSPDLVTEEEGEEEEKGGEGEEEGEEKGEEGENDNNEDSSVSDGEFEVEKLLAICYGDPNKVKKSGVYFKVRWMGYGPKYDTWEPIDGLSDCQEKVKEFVTKGYRSNILPFPGDVDVICGGPPCQGISGFNRFRNPEAPLEDVKNRQLVVYMNIIDYLKPKYVLMENVVDILKFAGGFLGRYAIGRLVSMNYQARLGMMAAGSYGLPQFRMRVFLWGAQPSKKLPQYPLPTHEDKGKGGVPNEFEEITVAYAKNQPCELEKALSLGDAISDLPQVNNDAKEDERTYGTTARTEFQRFIRLKRNNVVSLATAQIASRPGLLYDHRPLELNADDFERVCHIPKKKGANFRDLAGVLVGDDNKVKWDPSVERVLLKSGKPLVPDYAMTFVRGTSPKPFGRLWWDEIVNTVVTRAEPHNQVIIHPLQDRVLTVRENARLQGFPDCYQLFGSIKERYIQVGNAVAVPVGIALGYTFGLACQGLSDDQPLTKLPFKFPNCLSQSSSALVVDVDDSD</sequence>
<dbReference type="FunFam" id="3.90.120.10:FF:000003">
    <property type="entry name" value="DNA (cytosine-5)-methyltransferase 1"/>
    <property type="match status" value="1"/>
</dbReference>
<evidence type="ECO:0000259" key="11">
    <source>
        <dbReference type="PROSITE" id="PS50013"/>
    </source>
</evidence>
<feature type="compositionally biased region" description="Low complexity" evidence="10">
    <location>
        <begin position="74"/>
        <end position="83"/>
    </location>
</feature>
<proteinExistence type="inferred from homology"/>
<dbReference type="PROSITE" id="PS50013">
    <property type="entry name" value="CHROMO_2"/>
    <property type="match status" value="1"/>
</dbReference>
<comment type="catalytic activity">
    <reaction evidence="8">
        <text>a 2'-deoxycytidine in DNA + S-adenosyl-L-methionine = a 5-methyl-2'-deoxycytidine in DNA + S-adenosyl-L-homocysteine + H(+)</text>
        <dbReference type="Rhea" id="RHEA:13681"/>
        <dbReference type="Rhea" id="RHEA-COMP:11369"/>
        <dbReference type="Rhea" id="RHEA-COMP:11370"/>
        <dbReference type="ChEBI" id="CHEBI:15378"/>
        <dbReference type="ChEBI" id="CHEBI:57856"/>
        <dbReference type="ChEBI" id="CHEBI:59789"/>
        <dbReference type="ChEBI" id="CHEBI:85452"/>
        <dbReference type="ChEBI" id="CHEBI:85454"/>
        <dbReference type="EC" id="2.1.1.37"/>
    </reaction>
</comment>
<dbReference type="Gene3D" id="3.40.50.150">
    <property type="entry name" value="Vaccinia Virus protein VP39"/>
    <property type="match status" value="2"/>
</dbReference>
<accession>A0AA39SJJ5</accession>
<evidence type="ECO:0000256" key="2">
    <source>
        <dbReference type="ARBA" id="ARBA00011975"/>
    </source>
</evidence>
<organism evidence="13 14">
    <name type="scientific">Acer saccharum</name>
    <name type="common">Sugar maple</name>
    <dbReference type="NCBI Taxonomy" id="4024"/>
    <lineage>
        <taxon>Eukaryota</taxon>
        <taxon>Viridiplantae</taxon>
        <taxon>Streptophyta</taxon>
        <taxon>Embryophyta</taxon>
        <taxon>Tracheophyta</taxon>
        <taxon>Spermatophyta</taxon>
        <taxon>Magnoliopsida</taxon>
        <taxon>eudicotyledons</taxon>
        <taxon>Gunneridae</taxon>
        <taxon>Pentapetalae</taxon>
        <taxon>rosids</taxon>
        <taxon>malvids</taxon>
        <taxon>Sapindales</taxon>
        <taxon>Sapindaceae</taxon>
        <taxon>Hippocastanoideae</taxon>
        <taxon>Acereae</taxon>
        <taxon>Acer</taxon>
    </lineage>
</organism>
<evidence type="ECO:0000313" key="13">
    <source>
        <dbReference type="EMBL" id="KAK0590865.1"/>
    </source>
</evidence>
<name>A0AA39SJJ5_ACESA</name>
<dbReference type="GO" id="GO:0032259">
    <property type="term" value="P:methylation"/>
    <property type="evidence" value="ECO:0007669"/>
    <property type="project" value="UniProtKB-KW"/>
</dbReference>
<dbReference type="Pfam" id="PF01426">
    <property type="entry name" value="BAH"/>
    <property type="match status" value="1"/>
</dbReference>
<evidence type="ECO:0000256" key="3">
    <source>
        <dbReference type="ARBA" id="ARBA00022603"/>
    </source>
</evidence>
<evidence type="ECO:0000256" key="7">
    <source>
        <dbReference type="ARBA" id="ARBA00023242"/>
    </source>
</evidence>
<dbReference type="GO" id="GO:0003682">
    <property type="term" value="F:chromatin binding"/>
    <property type="evidence" value="ECO:0007669"/>
    <property type="project" value="InterPro"/>
</dbReference>
<dbReference type="InterPro" id="IPR023779">
    <property type="entry name" value="Chromodomain_CS"/>
</dbReference>
<dbReference type="InterPro" id="IPR043151">
    <property type="entry name" value="BAH_sf"/>
</dbReference>
<feature type="domain" description="BAH" evidence="12">
    <location>
        <begin position="119"/>
        <end position="238"/>
    </location>
</feature>
<dbReference type="SUPFAM" id="SSF53335">
    <property type="entry name" value="S-adenosyl-L-methionine-dependent methyltransferases"/>
    <property type="match status" value="2"/>
</dbReference>
<dbReference type="InterPro" id="IPR023780">
    <property type="entry name" value="Chromo_domain"/>
</dbReference>
<dbReference type="InterPro" id="IPR000953">
    <property type="entry name" value="Chromo/chromo_shadow_dom"/>
</dbReference>
<comment type="similarity">
    <text evidence="9">Belongs to the class I-like SAM-binding methyltransferase superfamily. C5-methyltransferase family.</text>
</comment>
<dbReference type="PRINTS" id="PR00105">
    <property type="entry name" value="C5METTRFRASE"/>
</dbReference>
<dbReference type="Pfam" id="PF00145">
    <property type="entry name" value="DNA_methylase"/>
    <property type="match status" value="1"/>
</dbReference>
<keyword evidence="14" id="KW-1185">Reference proteome</keyword>
<dbReference type="EC" id="2.1.1.37" evidence="2"/>
<dbReference type="GO" id="GO:0044027">
    <property type="term" value="P:negative regulation of gene expression via chromosomal CpG island methylation"/>
    <property type="evidence" value="ECO:0007669"/>
    <property type="project" value="TreeGrafter"/>
</dbReference>
<evidence type="ECO:0000256" key="9">
    <source>
        <dbReference type="PROSITE-ProRule" id="PRU01016"/>
    </source>
</evidence>
<evidence type="ECO:0000256" key="10">
    <source>
        <dbReference type="SAM" id="MobiDB-lite"/>
    </source>
</evidence>
<dbReference type="AlphaFoldDB" id="A0AA39SJJ5"/>
<dbReference type="PROSITE" id="PS00598">
    <property type="entry name" value="CHROMO_1"/>
    <property type="match status" value="1"/>
</dbReference>
<dbReference type="SMART" id="SM00298">
    <property type="entry name" value="CHROMO"/>
    <property type="match status" value="1"/>
</dbReference>
<evidence type="ECO:0000313" key="14">
    <source>
        <dbReference type="Proteomes" id="UP001168877"/>
    </source>
</evidence>
<dbReference type="PANTHER" id="PTHR10629">
    <property type="entry name" value="CYTOSINE-SPECIFIC METHYLTRANSFERASE"/>
    <property type="match status" value="1"/>
</dbReference>
<comment type="subcellular location">
    <subcellularLocation>
        <location evidence="1">Nucleus</location>
    </subcellularLocation>
</comment>
<dbReference type="Gene3D" id="3.90.120.10">
    <property type="entry name" value="DNA Methylase, subunit A, domain 2"/>
    <property type="match status" value="1"/>
</dbReference>
<dbReference type="GO" id="GO:0003886">
    <property type="term" value="F:DNA (cytosine-5-)-methyltransferase activity"/>
    <property type="evidence" value="ECO:0007669"/>
    <property type="project" value="UniProtKB-EC"/>
</dbReference>
<keyword evidence="7" id="KW-0539">Nucleus</keyword>
<feature type="active site" evidence="9">
    <location>
        <position position="472"/>
    </location>
</feature>
<dbReference type="InterPro" id="IPR018117">
    <property type="entry name" value="C5_DNA_meth_AS"/>
</dbReference>
<evidence type="ECO:0000256" key="1">
    <source>
        <dbReference type="ARBA" id="ARBA00004123"/>
    </source>
</evidence>
<dbReference type="PROSITE" id="PS00094">
    <property type="entry name" value="C5_MTASE_1"/>
    <property type="match status" value="1"/>
</dbReference>
<dbReference type="SMART" id="SM00439">
    <property type="entry name" value="BAH"/>
    <property type="match status" value="1"/>
</dbReference>
<dbReference type="EMBL" id="JAUESC010000381">
    <property type="protein sequence ID" value="KAK0590865.1"/>
    <property type="molecule type" value="Genomic_DNA"/>
</dbReference>
<feature type="compositionally biased region" description="Acidic residues" evidence="10">
    <location>
        <begin position="354"/>
        <end position="385"/>
    </location>
</feature>
<comment type="caution">
    <text evidence="13">The sequence shown here is derived from an EMBL/GenBank/DDBJ whole genome shotgun (WGS) entry which is preliminary data.</text>
</comment>
<evidence type="ECO:0000256" key="5">
    <source>
        <dbReference type="ARBA" id="ARBA00022691"/>
    </source>
</evidence>
<dbReference type="Gene3D" id="2.30.30.490">
    <property type="match status" value="1"/>
</dbReference>